<organism evidence="1 2">
    <name type="scientific">Rangifer tarandus platyrhynchus</name>
    <name type="common">Svalbard reindeer</name>
    <dbReference type="NCBI Taxonomy" id="3082113"/>
    <lineage>
        <taxon>Eukaryota</taxon>
        <taxon>Metazoa</taxon>
        <taxon>Chordata</taxon>
        <taxon>Craniata</taxon>
        <taxon>Vertebrata</taxon>
        <taxon>Euteleostomi</taxon>
        <taxon>Mammalia</taxon>
        <taxon>Eutheria</taxon>
        <taxon>Laurasiatheria</taxon>
        <taxon>Artiodactyla</taxon>
        <taxon>Ruminantia</taxon>
        <taxon>Pecora</taxon>
        <taxon>Cervidae</taxon>
        <taxon>Odocoileinae</taxon>
        <taxon>Rangifer</taxon>
    </lineage>
</organism>
<evidence type="ECO:0000313" key="2">
    <source>
        <dbReference type="Proteomes" id="UP001162501"/>
    </source>
</evidence>
<name>A0AC59ZNF9_RANTA</name>
<evidence type="ECO:0000313" key="1">
    <source>
        <dbReference type="EMBL" id="CAN0459036.1"/>
    </source>
</evidence>
<proteinExistence type="predicted"/>
<reference evidence="1" key="1">
    <citation type="submission" date="2023-05" db="EMBL/GenBank/DDBJ databases">
        <authorList>
            <consortium name="ELIXIR-Norway"/>
        </authorList>
    </citation>
    <scope>NUCLEOTIDE SEQUENCE</scope>
</reference>
<feature type="non-terminal residue" evidence="1">
    <location>
        <position position="169"/>
    </location>
</feature>
<sequence>MGRIPKPSQAVQTRICVTERVQAAPGKSEERRPQHAGPPRPREQRAENLHLSARGSASRVTSAASDHRFPGHRGKSAEPPRPLPFLPDSAPGRSESRAGECNRCADLVPSRSTCCRRVRPAGGRRRAGAGEQERGSPGGERRDQAQRGQKSPESRFLRAAWYSAQRGLG</sequence>
<dbReference type="EMBL" id="OX596114">
    <property type="protein sequence ID" value="CAN0459036.1"/>
    <property type="molecule type" value="Genomic_DNA"/>
</dbReference>
<accession>A0AC59ZNF9</accession>
<dbReference type="Proteomes" id="UP001162501">
    <property type="component" value="Chromosome 30"/>
</dbReference>
<gene>
    <name evidence="1" type="ORF">MRATA1EN22A_LOCUS19886</name>
</gene>
<protein>
    <submittedName>
        <fullName evidence="1">Uncharacterized protein</fullName>
    </submittedName>
</protein>
<reference evidence="1" key="2">
    <citation type="submission" date="2025-03" db="EMBL/GenBank/DDBJ databases">
        <authorList>
            <consortium name="ELIXIR-Norway"/>
            <consortium name="Elixir Norway"/>
        </authorList>
    </citation>
    <scope>NUCLEOTIDE SEQUENCE</scope>
</reference>